<dbReference type="Gene3D" id="3.90.470.20">
    <property type="entry name" value="4'-phosphopantetheinyl transferase domain"/>
    <property type="match status" value="2"/>
</dbReference>
<dbReference type="RefSeq" id="WP_302039831.1">
    <property type="nucleotide sequence ID" value="NZ_JAUKPO010000015.1"/>
</dbReference>
<organism evidence="4 5">
    <name type="scientific">Rhodocytophaga aerolata</name>
    <dbReference type="NCBI Taxonomy" id="455078"/>
    <lineage>
        <taxon>Bacteria</taxon>
        <taxon>Pseudomonadati</taxon>
        <taxon>Bacteroidota</taxon>
        <taxon>Cytophagia</taxon>
        <taxon>Cytophagales</taxon>
        <taxon>Rhodocytophagaceae</taxon>
        <taxon>Rhodocytophaga</taxon>
    </lineage>
</organism>
<evidence type="ECO:0000256" key="1">
    <source>
        <dbReference type="ARBA" id="ARBA00010990"/>
    </source>
</evidence>
<name>A0ABT8RAA1_9BACT</name>
<dbReference type="Proteomes" id="UP001168528">
    <property type="component" value="Unassembled WGS sequence"/>
</dbReference>
<evidence type="ECO:0000313" key="5">
    <source>
        <dbReference type="Proteomes" id="UP001168528"/>
    </source>
</evidence>
<gene>
    <name evidence="4" type="ORF">Q0590_22320</name>
</gene>
<sequence>MIHSFDFPKTITSTEAHAELYKLQLTRREGDFFSTMGFSNNVYSDLHTSKEAFLHPLELEQFSKLLYERKKQSFLQGRFLAKKVLANYLDEKDHQRIVIKSGIFGQPLVCYATSEKPAISMAHTHEYAVVLAFPEEHPMGIDIETITPDAKENIGSQLTYFERSLNSTLGEDDAIFYTRLWTIKEALSKVLKTGLMVPMEIYEINSMAIMSDKGSAHSTFTNFTQYKAFSFIRKNTVCSVVLPRETTICSIIPQSI</sequence>
<dbReference type="InterPro" id="IPR050559">
    <property type="entry name" value="P-Pant_transferase_sf"/>
</dbReference>
<proteinExistence type="inferred from homology"/>
<evidence type="ECO:0000259" key="3">
    <source>
        <dbReference type="Pfam" id="PF01648"/>
    </source>
</evidence>
<comment type="caution">
    <text evidence="4">The sequence shown here is derived from an EMBL/GenBank/DDBJ whole genome shotgun (WGS) entry which is preliminary data.</text>
</comment>
<dbReference type="GO" id="GO:0016740">
    <property type="term" value="F:transferase activity"/>
    <property type="evidence" value="ECO:0007669"/>
    <property type="project" value="UniProtKB-KW"/>
</dbReference>
<dbReference type="InterPro" id="IPR037143">
    <property type="entry name" value="4-PPantetheinyl_Trfase_dom_sf"/>
</dbReference>
<comment type="similarity">
    <text evidence="1">Belongs to the P-Pant transferase superfamily. Gsp/Sfp/HetI/AcpT family.</text>
</comment>
<reference evidence="4" key="1">
    <citation type="submission" date="2023-07" db="EMBL/GenBank/DDBJ databases">
        <title>The genome sequence of Rhodocytophaga aerolata KACC 12507.</title>
        <authorList>
            <person name="Zhang X."/>
        </authorList>
    </citation>
    <scope>NUCLEOTIDE SEQUENCE</scope>
    <source>
        <strain evidence="4">KACC 12507</strain>
    </source>
</reference>
<dbReference type="Pfam" id="PF01648">
    <property type="entry name" value="ACPS"/>
    <property type="match status" value="1"/>
</dbReference>
<feature type="domain" description="4'-phosphopantetheinyl transferase" evidence="3">
    <location>
        <begin position="138"/>
        <end position="209"/>
    </location>
</feature>
<evidence type="ECO:0000256" key="2">
    <source>
        <dbReference type="ARBA" id="ARBA00022679"/>
    </source>
</evidence>
<dbReference type="SUPFAM" id="SSF56214">
    <property type="entry name" value="4'-phosphopantetheinyl transferase"/>
    <property type="match status" value="2"/>
</dbReference>
<keyword evidence="2 4" id="KW-0808">Transferase</keyword>
<evidence type="ECO:0000313" key="4">
    <source>
        <dbReference type="EMBL" id="MDO1449030.1"/>
    </source>
</evidence>
<dbReference type="EMBL" id="JAUKPO010000015">
    <property type="protein sequence ID" value="MDO1449030.1"/>
    <property type="molecule type" value="Genomic_DNA"/>
</dbReference>
<dbReference type="InterPro" id="IPR008278">
    <property type="entry name" value="4-PPantetheinyl_Trfase_dom"/>
</dbReference>
<accession>A0ABT8RAA1</accession>
<dbReference type="PANTHER" id="PTHR12215">
    <property type="entry name" value="PHOSPHOPANTETHEINE TRANSFERASE"/>
    <property type="match status" value="1"/>
</dbReference>
<keyword evidence="5" id="KW-1185">Reference proteome</keyword>
<dbReference type="PANTHER" id="PTHR12215:SF10">
    <property type="entry name" value="L-AMINOADIPATE-SEMIALDEHYDE DEHYDROGENASE-PHOSPHOPANTETHEINYL TRANSFERASE"/>
    <property type="match status" value="1"/>
</dbReference>
<protein>
    <submittedName>
        <fullName evidence="4">4'-phosphopantetheinyl transferase superfamily protein</fullName>
    </submittedName>
</protein>